<proteinExistence type="predicted"/>
<organism evidence="1">
    <name type="scientific">hydrothermal vent metagenome</name>
    <dbReference type="NCBI Taxonomy" id="652676"/>
    <lineage>
        <taxon>unclassified sequences</taxon>
        <taxon>metagenomes</taxon>
        <taxon>ecological metagenomes</taxon>
    </lineage>
</organism>
<name>A0A3B0T167_9ZZZZ</name>
<evidence type="ECO:0008006" key="2">
    <source>
        <dbReference type="Google" id="ProtNLM"/>
    </source>
</evidence>
<accession>A0A3B0T167</accession>
<reference evidence="1" key="1">
    <citation type="submission" date="2018-06" db="EMBL/GenBank/DDBJ databases">
        <authorList>
            <person name="Zhirakovskaya E."/>
        </authorList>
    </citation>
    <scope>NUCLEOTIDE SEQUENCE</scope>
</reference>
<dbReference type="EMBL" id="UOEL01000069">
    <property type="protein sequence ID" value="VAW11648.1"/>
    <property type="molecule type" value="Genomic_DNA"/>
</dbReference>
<gene>
    <name evidence="1" type="ORF">MNBD_BACTEROID03-1699</name>
</gene>
<protein>
    <recommendedName>
        <fullName evidence="2">HTH HARE-type domain-containing protein</fullName>
    </recommendedName>
</protein>
<sequence length="89" mass="10046">MTLHEAIEKVLQKKGGQMTTAEIANELNINKWCQKKDGSEIIPFQIHGRTRNYPNLFDRNGSTVLWAVAPMACPLSLYSFPLATSCFPY</sequence>
<evidence type="ECO:0000313" key="1">
    <source>
        <dbReference type="EMBL" id="VAW11648.1"/>
    </source>
</evidence>
<dbReference type="AlphaFoldDB" id="A0A3B0T167"/>